<comment type="caution">
    <text evidence="1">The sequence shown here is derived from an EMBL/GenBank/DDBJ whole genome shotgun (WGS) entry which is preliminary data.</text>
</comment>
<name>A0A2G5TI27_9PELO</name>
<gene>
    <name evidence="1" type="primary">Cnig_chr_V.g19200</name>
    <name evidence="1" type="ORF">B9Z55_019200</name>
</gene>
<dbReference type="AlphaFoldDB" id="A0A2G5TI27"/>
<organism evidence="1 2">
    <name type="scientific">Caenorhabditis nigoni</name>
    <dbReference type="NCBI Taxonomy" id="1611254"/>
    <lineage>
        <taxon>Eukaryota</taxon>
        <taxon>Metazoa</taxon>
        <taxon>Ecdysozoa</taxon>
        <taxon>Nematoda</taxon>
        <taxon>Chromadorea</taxon>
        <taxon>Rhabditida</taxon>
        <taxon>Rhabditina</taxon>
        <taxon>Rhabditomorpha</taxon>
        <taxon>Rhabditoidea</taxon>
        <taxon>Rhabditidae</taxon>
        <taxon>Peloderinae</taxon>
        <taxon>Caenorhabditis</taxon>
    </lineage>
</organism>
<evidence type="ECO:0000313" key="1">
    <source>
        <dbReference type="EMBL" id="PIC26701.1"/>
    </source>
</evidence>
<dbReference type="EMBL" id="PDUG01000005">
    <property type="protein sequence ID" value="PIC26701.1"/>
    <property type="molecule type" value="Genomic_DNA"/>
</dbReference>
<dbReference type="Proteomes" id="UP000230233">
    <property type="component" value="Chromosome V"/>
</dbReference>
<evidence type="ECO:0000313" key="2">
    <source>
        <dbReference type="Proteomes" id="UP000230233"/>
    </source>
</evidence>
<sequence>MPFIRSIMSSRFSFIVYYITAHQIRYVHFYSNSISMLQTMFSSLTNPIHYCHGQKPDNRLLSLSIKHFAPKTSTDRPAANRSVFLTGFQGEACWLLLTASDPNRNPPQ</sequence>
<proteinExistence type="predicted"/>
<keyword evidence="2" id="KW-1185">Reference proteome</keyword>
<accession>A0A2G5TI27</accession>
<protein>
    <submittedName>
        <fullName evidence="1">Uncharacterized protein</fullName>
    </submittedName>
</protein>
<reference evidence="2" key="1">
    <citation type="submission" date="2017-10" db="EMBL/GenBank/DDBJ databases">
        <title>Rapid genome shrinkage in a self-fertile nematode reveals novel sperm competition proteins.</title>
        <authorList>
            <person name="Yin D."/>
            <person name="Schwarz E.M."/>
            <person name="Thomas C.G."/>
            <person name="Felde R.L."/>
            <person name="Korf I.F."/>
            <person name="Cutter A.D."/>
            <person name="Schartner C.M."/>
            <person name="Ralston E.J."/>
            <person name="Meyer B.J."/>
            <person name="Haag E.S."/>
        </authorList>
    </citation>
    <scope>NUCLEOTIDE SEQUENCE [LARGE SCALE GENOMIC DNA]</scope>
    <source>
        <strain evidence="2">JU1422</strain>
    </source>
</reference>